<sequence>MDLESLCNLPFTQTRITLIYYSRFIEYFAVYAAILYKLRESDFFELHRQAKIVDRQVQTGDEEQANTEEDGWTGATVAITMLKAKVVSTPILKHFDPDRPPGIIVYANKWAIAAALMQEHNGVFWPVTFTSRILKTNELNYGIVVKEVFALQRIFNICHTMLVAKAFKALSRYSTLA</sequence>
<gene>
    <name evidence="2" type="ORF">PHMEG_0006996</name>
</gene>
<organism evidence="2 3">
    <name type="scientific">Phytophthora megakarya</name>
    <dbReference type="NCBI Taxonomy" id="4795"/>
    <lineage>
        <taxon>Eukaryota</taxon>
        <taxon>Sar</taxon>
        <taxon>Stramenopiles</taxon>
        <taxon>Oomycota</taxon>
        <taxon>Peronosporomycetes</taxon>
        <taxon>Peronosporales</taxon>
        <taxon>Peronosporaceae</taxon>
        <taxon>Phytophthora</taxon>
    </lineage>
</organism>
<dbReference type="InterPro" id="IPR041577">
    <property type="entry name" value="RT_RNaseH_2"/>
</dbReference>
<comment type="caution">
    <text evidence="2">The sequence shown here is derived from an EMBL/GenBank/DDBJ whole genome shotgun (WGS) entry which is preliminary data.</text>
</comment>
<evidence type="ECO:0000313" key="3">
    <source>
        <dbReference type="Proteomes" id="UP000198211"/>
    </source>
</evidence>
<dbReference type="InterPro" id="IPR043502">
    <property type="entry name" value="DNA/RNA_pol_sf"/>
</dbReference>
<reference evidence="3" key="1">
    <citation type="submission" date="2017-03" db="EMBL/GenBank/DDBJ databases">
        <title>Phytopthora megakarya and P. palmivora, two closely related causual agents of cacao black pod achieved similar genome size and gene model numbers by different mechanisms.</title>
        <authorList>
            <person name="Ali S."/>
            <person name="Shao J."/>
            <person name="Larry D.J."/>
            <person name="Kronmiller B."/>
            <person name="Shen D."/>
            <person name="Strem M.D."/>
            <person name="Melnick R.L."/>
            <person name="Guiltinan M.J."/>
            <person name="Tyler B.M."/>
            <person name="Meinhardt L.W."/>
            <person name="Bailey B.A."/>
        </authorList>
    </citation>
    <scope>NUCLEOTIDE SEQUENCE [LARGE SCALE GENOMIC DNA]</scope>
    <source>
        <strain evidence="3">zdho120</strain>
    </source>
</reference>
<dbReference type="AlphaFoldDB" id="A0A225WMY0"/>
<keyword evidence="2" id="KW-0808">Transferase</keyword>
<name>A0A225WMY0_9STRA</name>
<dbReference type="Proteomes" id="UP000198211">
    <property type="component" value="Unassembled WGS sequence"/>
</dbReference>
<dbReference type="Pfam" id="PF17919">
    <property type="entry name" value="RT_RNaseH_2"/>
    <property type="match status" value="1"/>
</dbReference>
<keyword evidence="2" id="KW-0695">RNA-directed DNA polymerase</keyword>
<dbReference type="PANTHER" id="PTHR33064">
    <property type="entry name" value="POL PROTEIN"/>
    <property type="match status" value="1"/>
</dbReference>
<dbReference type="InterPro" id="IPR043128">
    <property type="entry name" value="Rev_trsase/Diguanyl_cyclase"/>
</dbReference>
<dbReference type="InterPro" id="IPR051320">
    <property type="entry name" value="Viral_Replic_Matur_Polypro"/>
</dbReference>
<accession>A0A225WMY0</accession>
<feature type="domain" description="Reverse transcriptase/retrotransposon-derived protein RNase H-like" evidence="1">
    <location>
        <begin position="78"/>
        <end position="168"/>
    </location>
</feature>
<dbReference type="Gene3D" id="3.30.70.270">
    <property type="match status" value="1"/>
</dbReference>
<dbReference type="EMBL" id="NBNE01000527">
    <property type="protein sequence ID" value="OWZ18854.1"/>
    <property type="molecule type" value="Genomic_DNA"/>
</dbReference>
<dbReference type="OrthoDB" id="123377at2759"/>
<dbReference type="SUPFAM" id="SSF56672">
    <property type="entry name" value="DNA/RNA polymerases"/>
    <property type="match status" value="1"/>
</dbReference>
<dbReference type="GO" id="GO:0003964">
    <property type="term" value="F:RNA-directed DNA polymerase activity"/>
    <property type="evidence" value="ECO:0007669"/>
    <property type="project" value="UniProtKB-KW"/>
</dbReference>
<protein>
    <submittedName>
        <fullName evidence="2">Reverse transcriptase</fullName>
    </submittedName>
</protein>
<proteinExistence type="predicted"/>
<dbReference type="PANTHER" id="PTHR33064:SF37">
    <property type="entry name" value="RIBONUCLEASE H"/>
    <property type="match status" value="1"/>
</dbReference>
<keyword evidence="2" id="KW-0548">Nucleotidyltransferase</keyword>
<keyword evidence="3" id="KW-1185">Reference proteome</keyword>
<evidence type="ECO:0000259" key="1">
    <source>
        <dbReference type="Pfam" id="PF17919"/>
    </source>
</evidence>
<evidence type="ECO:0000313" key="2">
    <source>
        <dbReference type="EMBL" id="OWZ18854.1"/>
    </source>
</evidence>